<gene>
    <name evidence="2" type="ORF">FWK35_00026498</name>
</gene>
<dbReference type="Proteomes" id="UP000478052">
    <property type="component" value="Unassembled WGS sequence"/>
</dbReference>
<name>A0A6G0XJV1_APHCR</name>
<dbReference type="PANTHER" id="PTHR45913">
    <property type="entry name" value="EPM2A-INTERACTING PROTEIN 1"/>
    <property type="match status" value="1"/>
</dbReference>
<dbReference type="GO" id="GO:0046983">
    <property type="term" value="F:protein dimerization activity"/>
    <property type="evidence" value="ECO:0007669"/>
    <property type="project" value="InterPro"/>
</dbReference>
<dbReference type="AlphaFoldDB" id="A0A6G0XJV1"/>
<dbReference type="SUPFAM" id="SSF53098">
    <property type="entry name" value="Ribonuclease H-like"/>
    <property type="match status" value="1"/>
</dbReference>
<evidence type="ECO:0000313" key="3">
    <source>
        <dbReference type="Proteomes" id="UP000478052"/>
    </source>
</evidence>
<sequence length="575" mass="66858">MFQFTTNKKCKTYHFNQEWELEFFFVDIKGKCKDITGLNKHADFDLKFPTHSSLRQDKLKTMKLKLNQEQSVFKNPNKLAQNVTIASFKVSYLLAKKKKPFSDGELIKEAFKEASDSLFTDFKNKSEILGAISSIQLSSNTVMRRIGAISSNQKTQLQTDLSKCPYFSLQMDESNDMIDTSQLSIFIKMCFDDFSVKEEFLKVLSLTGRTRGEDIYKTFKQFVEEEGIPIEKLASITTDGAPSFCGNKKGFLALCKNDNSFPHFFQYHCIIHQQALCVTVININNVMELVVKIVNSISGKALKRRLFRELMDEVDCHYGDLLLHSNVRWLSKGKVLHRFKELLPQIKIFLQEIDIVYEELENIKWLEDFSFLVDITEKINFLNLELQGKEKQIIDMISHVQAFSSKLAYWENKMKNGDFQHFPTLQETIINYSENFYEPTNHINIIQHLRFEFKRRFNDFKILEPVAQFISNPFTGDVETKANDIGNLFNLDITITSEFWKHASTQKYPNLRSIALRISSFFGSTWLCESTFSSMKYLKNKYRSRITDSNLDSSLRAAVSNYIPQFSKLSENQCQ</sequence>
<dbReference type="InterPro" id="IPR012337">
    <property type="entry name" value="RNaseH-like_sf"/>
</dbReference>
<dbReference type="OrthoDB" id="6599113at2759"/>
<dbReference type="Pfam" id="PF05699">
    <property type="entry name" value="Dimer_Tnp_hAT"/>
    <property type="match status" value="1"/>
</dbReference>
<keyword evidence="3" id="KW-1185">Reference proteome</keyword>
<evidence type="ECO:0000313" key="2">
    <source>
        <dbReference type="EMBL" id="KAF0740558.1"/>
    </source>
</evidence>
<dbReference type="PANTHER" id="PTHR45913:SF21">
    <property type="entry name" value="DUF4371 DOMAIN-CONTAINING PROTEIN"/>
    <property type="match status" value="1"/>
</dbReference>
<comment type="caution">
    <text evidence="2">The sequence shown here is derived from an EMBL/GenBank/DDBJ whole genome shotgun (WGS) entry which is preliminary data.</text>
</comment>
<feature type="non-terminal residue" evidence="2">
    <location>
        <position position="575"/>
    </location>
</feature>
<evidence type="ECO:0000259" key="1">
    <source>
        <dbReference type="Pfam" id="PF05699"/>
    </source>
</evidence>
<protein>
    <submittedName>
        <fullName evidence="2">General transcription factor II-I repeat domain-containing protein 2-like</fullName>
    </submittedName>
</protein>
<dbReference type="EMBL" id="VUJU01007780">
    <property type="protein sequence ID" value="KAF0740558.1"/>
    <property type="molecule type" value="Genomic_DNA"/>
</dbReference>
<dbReference type="InterPro" id="IPR008906">
    <property type="entry name" value="HATC_C_dom"/>
</dbReference>
<accession>A0A6G0XJV1</accession>
<proteinExistence type="predicted"/>
<feature type="domain" description="HAT C-terminal dimerisation" evidence="1">
    <location>
        <begin position="498"/>
        <end position="552"/>
    </location>
</feature>
<organism evidence="2 3">
    <name type="scientific">Aphis craccivora</name>
    <name type="common">Cowpea aphid</name>
    <dbReference type="NCBI Taxonomy" id="307492"/>
    <lineage>
        <taxon>Eukaryota</taxon>
        <taxon>Metazoa</taxon>
        <taxon>Ecdysozoa</taxon>
        <taxon>Arthropoda</taxon>
        <taxon>Hexapoda</taxon>
        <taxon>Insecta</taxon>
        <taxon>Pterygota</taxon>
        <taxon>Neoptera</taxon>
        <taxon>Paraneoptera</taxon>
        <taxon>Hemiptera</taxon>
        <taxon>Sternorrhyncha</taxon>
        <taxon>Aphidomorpha</taxon>
        <taxon>Aphidoidea</taxon>
        <taxon>Aphididae</taxon>
        <taxon>Aphidini</taxon>
        <taxon>Aphis</taxon>
        <taxon>Aphis</taxon>
    </lineage>
</organism>
<reference evidence="2 3" key="1">
    <citation type="submission" date="2019-08" db="EMBL/GenBank/DDBJ databases">
        <title>Whole genome of Aphis craccivora.</title>
        <authorList>
            <person name="Voronova N.V."/>
            <person name="Shulinski R.S."/>
            <person name="Bandarenka Y.V."/>
            <person name="Zhorov D.G."/>
            <person name="Warner D."/>
        </authorList>
    </citation>
    <scope>NUCLEOTIDE SEQUENCE [LARGE SCALE GENOMIC DNA]</scope>
    <source>
        <strain evidence="2">180601</strain>
        <tissue evidence="2">Whole Body</tissue>
    </source>
</reference>